<dbReference type="KEGG" id="ptaw:DW352_22705"/>
<dbReference type="AlphaFoldDB" id="A0A346A1N2"/>
<dbReference type="Proteomes" id="UP000254889">
    <property type="component" value="Chromosome"/>
</dbReference>
<dbReference type="Pfam" id="PF08905">
    <property type="entry name" value="DUF1850"/>
    <property type="match status" value="1"/>
</dbReference>
<dbReference type="RefSeq" id="WP_115693458.1">
    <property type="nucleotide sequence ID" value="NZ_CP031417.1"/>
</dbReference>
<evidence type="ECO:0000313" key="2">
    <source>
        <dbReference type="Proteomes" id="UP000254889"/>
    </source>
</evidence>
<accession>A0A346A1N2</accession>
<protein>
    <submittedName>
        <fullName evidence="1">DUF1850 domain-containing protein</fullName>
    </submittedName>
</protein>
<sequence length="122" mass="13324">MLELCLLAAGATIRLGTVALTLAWTHSIEKTRWEEDWRATPAGLALVEDRIQGTGAGMEPPADAKFDGRWWHYAPHVPPMPNVLLRRSGATDDWQVCIAGQCKPMGAYVPKDADPVTLTTCP</sequence>
<dbReference type="EMBL" id="CP031417">
    <property type="protein sequence ID" value="AXK83079.1"/>
    <property type="molecule type" value="Genomic_DNA"/>
</dbReference>
<keyword evidence="2" id="KW-1185">Reference proteome</keyword>
<dbReference type="OrthoDB" id="5298197at2"/>
<name>A0A346A1N2_9HYPH</name>
<proteinExistence type="predicted"/>
<gene>
    <name evidence="1" type="ORF">DW352_22705</name>
</gene>
<organism evidence="1 2">
    <name type="scientific">Pseudolabrys taiwanensis</name>
    <dbReference type="NCBI Taxonomy" id="331696"/>
    <lineage>
        <taxon>Bacteria</taxon>
        <taxon>Pseudomonadati</taxon>
        <taxon>Pseudomonadota</taxon>
        <taxon>Alphaproteobacteria</taxon>
        <taxon>Hyphomicrobiales</taxon>
        <taxon>Xanthobacteraceae</taxon>
        <taxon>Pseudolabrys</taxon>
    </lineage>
</organism>
<dbReference type="InterPro" id="IPR015001">
    <property type="entry name" value="DUF1850"/>
</dbReference>
<evidence type="ECO:0000313" key="1">
    <source>
        <dbReference type="EMBL" id="AXK83079.1"/>
    </source>
</evidence>
<reference evidence="1 2" key="1">
    <citation type="submission" date="2018-07" db="EMBL/GenBank/DDBJ databases">
        <authorList>
            <person name="Quirk P.G."/>
            <person name="Krulwich T.A."/>
        </authorList>
    </citation>
    <scope>NUCLEOTIDE SEQUENCE [LARGE SCALE GENOMIC DNA]</scope>
    <source>
        <strain evidence="1 2">CC-BB4</strain>
    </source>
</reference>